<feature type="transmembrane region" description="Helical" evidence="1">
    <location>
        <begin position="337"/>
        <end position="354"/>
    </location>
</feature>
<feature type="transmembrane region" description="Helical" evidence="1">
    <location>
        <begin position="270"/>
        <end position="290"/>
    </location>
</feature>
<feature type="transmembrane region" description="Helical" evidence="1">
    <location>
        <begin position="137"/>
        <end position="155"/>
    </location>
</feature>
<keyword evidence="3" id="KW-1185">Reference proteome</keyword>
<accession>A0ABS9BV32</accession>
<name>A0ABS9BV32_9BACT</name>
<dbReference type="EMBL" id="JAKEVZ010000007">
    <property type="protein sequence ID" value="MCF1751559.1"/>
    <property type="molecule type" value="Genomic_DNA"/>
</dbReference>
<protein>
    <submittedName>
        <fullName evidence="2">TIGR00366 family protein</fullName>
    </submittedName>
</protein>
<keyword evidence="1" id="KW-1133">Transmembrane helix</keyword>
<keyword evidence="1" id="KW-0472">Membrane</keyword>
<evidence type="ECO:0000313" key="2">
    <source>
        <dbReference type="EMBL" id="MCF1751559.1"/>
    </source>
</evidence>
<organism evidence="2 3">
    <name type="scientific">Mariniradius sediminis</name>
    <dbReference type="NCBI Taxonomy" id="2909237"/>
    <lineage>
        <taxon>Bacteria</taxon>
        <taxon>Pseudomonadati</taxon>
        <taxon>Bacteroidota</taxon>
        <taxon>Cytophagia</taxon>
        <taxon>Cytophagales</taxon>
        <taxon>Cyclobacteriaceae</taxon>
        <taxon>Mariniradius</taxon>
    </lineage>
</organism>
<feature type="transmembrane region" description="Helical" evidence="1">
    <location>
        <begin position="310"/>
        <end position="331"/>
    </location>
</feature>
<feature type="transmembrane region" description="Helical" evidence="1">
    <location>
        <begin position="415"/>
        <end position="437"/>
    </location>
</feature>
<sequence length="438" mass="47644">MYKGTKKLVSFPTTFEIAIFLSVVVFVVVWLFSTPGIQGESIDPKQILSFWRKGFWELLEFTMQMIMILVLGYALATSGPAQKLLGTLVVISNTNTKAVVVTGTTAIVAGYLNWGFGLIVGAILARQIGQAAAKSDSNINYPLVGASGYLGMLVWHGGLSASSSLKVAEEGHFLSETIGVIPISQTIFSATNLWINLAIVVALVTLMYFMSKRKFEGLELSRDLEKNDHSLIPQGKGMMGKVLGILILVLCVSDFFAADNRGLSFIDLNYVNLALMGLGFLLFGDVEAYFRAIARGLSASTDILVQFPFYAGILGMMKYSGFLAVASEWFFQNVSAQFFPLMAFASASLVNLFIPSGGGQWAVQGPILMDAGYKLGINPADLILAFSYGDQVTNMLQPFWALPLLSITGIPAKSLLKYTVFYFLVSFLVFSVGIYAFM</sequence>
<feature type="transmembrane region" description="Helical" evidence="1">
    <location>
        <begin position="98"/>
        <end position="125"/>
    </location>
</feature>
<keyword evidence="1" id="KW-0812">Transmembrane</keyword>
<dbReference type="InterPro" id="IPR006160">
    <property type="entry name" value="SCFA_transpt_AtoE"/>
</dbReference>
<proteinExistence type="predicted"/>
<gene>
    <name evidence="2" type="ORF">L0U89_10800</name>
</gene>
<dbReference type="Proteomes" id="UP001201449">
    <property type="component" value="Unassembled WGS sequence"/>
</dbReference>
<evidence type="ECO:0000313" key="3">
    <source>
        <dbReference type="Proteomes" id="UP001201449"/>
    </source>
</evidence>
<feature type="transmembrane region" description="Helical" evidence="1">
    <location>
        <begin position="238"/>
        <end position="258"/>
    </location>
</feature>
<feature type="transmembrane region" description="Helical" evidence="1">
    <location>
        <begin position="17"/>
        <end position="37"/>
    </location>
</feature>
<evidence type="ECO:0000256" key="1">
    <source>
        <dbReference type="SAM" id="Phobius"/>
    </source>
</evidence>
<dbReference type="RefSeq" id="WP_234861532.1">
    <property type="nucleotide sequence ID" value="NZ_JAKEVZ010000007.1"/>
</dbReference>
<dbReference type="PANTHER" id="PTHR41983">
    <property type="entry name" value="SHORT-CHAIN FATTY ACID TRANSPORTER-RELATED"/>
    <property type="match status" value="1"/>
</dbReference>
<reference evidence="2 3" key="1">
    <citation type="submission" date="2022-01" db="EMBL/GenBank/DDBJ databases">
        <title>Mariniradius saccharolyticus sp. nov., isolated from sediment of a river.</title>
        <authorList>
            <person name="Liu H."/>
        </authorList>
    </citation>
    <scope>NUCLEOTIDE SEQUENCE [LARGE SCALE GENOMIC DNA]</scope>
    <source>
        <strain evidence="2 3">RY-2</strain>
    </source>
</reference>
<comment type="caution">
    <text evidence="2">The sequence shown here is derived from an EMBL/GenBank/DDBJ whole genome shotgun (WGS) entry which is preliminary data.</text>
</comment>
<feature type="transmembrane region" description="Helical" evidence="1">
    <location>
        <begin position="58"/>
        <end position="78"/>
    </location>
</feature>
<dbReference type="PANTHER" id="PTHR41983:SF2">
    <property type="entry name" value="SHORT-CHAIN FATTY ACID TRANSPORTER-RELATED"/>
    <property type="match status" value="1"/>
</dbReference>
<dbReference type="Pfam" id="PF02667">
    <property type="entry name" value="SCFA_trans"/>
    <property type="match status" value="1"/>
</dbReference>
<feature type="transmembrane region" description="Helical" evidence="1">
    <location>
        <begin position="193"/>
        <end position="210"/>
    </location>
</feature>